<keyword evidence="1" id="KW-0862">Zinc</keyword>
<dbReference type="InterPro" id="IPR045194">
    <property type="entry name" value="MGRN1/RNF157-like"/>
</dbReference>
<organism evidence="4 5">
    <name type="scientific">Halteria grandinella</name>
    <dbReference type="NCBI Taxonomy" id="5974"/>
    <lineage>
        <taxon>Eukaryota</taxon>
        <taxon>Sar</taxon>
        <taxon>Alveolata</taxon>
        <taxon>Ciliophora</taxon>
        <taxon>Intramacronucleata</taxon>
        <taxon>Spirotrichea</taxon>
        <taxon>Stichotrichia</taxon>
        <taxon>Sporadotrichida</taxon>
        <taxon>Halteriidae</taxon>
        <taxon>Halteria</taxon>
    </lineage>
</organism>
<feature type="transmembrane region" description="Helical" evidence="2">
    <location>
        <begin position="12"/>
        <end position="32"/>
    </location>
</feature>
<evidence type="ECO:0000313" key="4">
    <source>
        <dbReference type="EMBL" id="TNV77720.1"/>
    </source>
</evidence>
<sequence>MRWQRSISGEKMSAYLVAGVLLTAFSSVLLYLTYKMHKIQMGGGVDPADIREKLRAIENGQEAVRPFDNDNIDDKYKCTICLTNSRDLVTQPCNHLSLCRECITMNLDRRDHLQNARKCPVCRQQIVNIIPISYVAIDGAVEPQEGGNQQDEHNQPQ</sequence>
<evidence type="ECO:0000256" key="1">
    <source>
        <dbReference type="PROSITE-ProRule" id="PRU00175"/>
    </source>
</evidence>
<dbReference type="SMART" id="SM00184">
    <property type="entry name" value="RING"/>
    <property type="match status" value="1"/>
</dbReference>
<comment type="caution">
    <text evidence="4">The sequence shown here is derived from an EMBL/GenBank/DDBJ whole genome shotgun (WGS) entry which is preliminary data.</text>
</comment>
<protein>
    <recommendedName>
        <fullName evidence="3">RING-type domain-containing protein</fullName>
    </recommendedName>
</protein>
<dbReference type="InterPro" id="IPR001841">
    <property type="entry name" value="Znf_RING"/>
</dbReference>
<evidence type="ECO:0000259" key="3">
    <source>
        <dbReference type="PROSITE" id="PS50089"/>
    </source>
</evidence>
<proteinExistence type="predicted"/>
<evidence type="ECO:0000256" key="2">
    <source>
        <dbReference type="SAM" id="Phobius"/>
    </source>
</evidence>
<dbReference type="Proteomes" id="UP000785679">
    <property type="component" value="Unassembled WGS sequence"/>
</dbReference>
<dbReference type="PROSITE" id="PS50089">
    <property type="entry name" value="ZF_RING_2"/>
    <property type="match status" value="1"/>
</dbReference>
<dbReference type="OrthoDB" id="311952at2759"/>
<dbReference type="PANTHER" id="PTHR22996:SF0">
    <property type="entry name" value="RE60872P-RELATED"/>
    <property type="match status" value="1"/>
</dbReference>
<gene>
    <name evidence="4" type="ORF">FGO68_gene4545</name>
</gene>
<dbReference type="PANTHER" id="PTHR22996">
    <property type="entry name" value="MAHOGUNIN"/>
    <property type="match status" value="1"/>
</dbReference>
<dbReference type="GO" id="GO:0061630">
    <property type="term" value="F:ubiquitin protein ligase activity"/>
    <property type="evidence" value="ECO:0007669"/>
    <property type="project" value="UniProtKB-EC"/>
</dbReference>
<keyword evidence="2" id="KW-1133">Transmembrane helix</keyword>
<evidence type="ECO:0000313" key="5">
    <source>
        <dbReference type="Proteomes" id="UP000785679"/>
    </source>
</evidence>
<dbReference type="Pfam" id="PF13920">
    <property type="entry name" value="zf-C3HC4_3"/>
    <property type="match status" value="1"/>
</dbReference>
<dbReference type="InterPro" id="IPR013083">
    <property type="entry name" value="Znf_RING/FYVE/PHD"/>
</dbReference>
<keyword evidence="1" id="KW-0479">Metal-binding</keyword>
<dbReference type="SUPFAM" id="SSF57850">
    <property type="entry name" value="RING/U-box"/>
    <property type="match status" value="1"/>
</dbReference>
<keyword evidence="2" id="KW-0812">Transmembrane</keyword>
<keyword evidence="5" id="KW-1185">Reference proteome</keyword>
<dbReference type="GO" id="GO:0008270">
    <property type="term" value="F:zinc ion binding"/>
    <property type="evidence" value="ECO:0007669"/>
    <property type="project" value="UniProtKB-KW"/>
</dbReference>
<dbReference type="Gene3D" id="3.30.40.10">
    <property type="entry name" value="Zinc/RING finger domain, C3HC4 (zinc finger)"/>
    <property type="match status" value="1"/>
</dbReference>
<accession>A0A8J8T0T8</accession>
<dbReference type="GO" id="GO:0016567">
    <property type="term" value="P:protein ubiquitination"/>
    <property type="evidence" value="ECO:0007669"/>
    <property type="project" value="TreeGrafter"/>
</dbReference>
<keyword evidence="1" id="KW-0863">Zinc-finger</keyword>
<reference evidence="4" key="1">
    <citation type="submission" date="2019-06" db="EMBL/GenBank/DDBJ databases">
        <authorList>
            <person name="Zheng W."/>
        </authorList>
    </citation>
    <scope>NUCLEOTIDE SEQUENCE</scope>
    <source>
        <strain evidence="4">QDHG01</strain>
    </source>
</reference>
<name>A0A8J8T0T8_HALGN</name>
<feature type="domain" description="RING-type" evidence="3">
    <location>
        <begin position="78"/>
        <end position="123"/>
    </location>
</feature>
<dbReference type="EMBL" id="RRYP01011460">
    <property type="protein sequence ID" value="TNV77720.1"/>
    <property type="molecule type" value="Genomic_DNA"/>
</dbReference>
<dbReference type="AlphaFoldDB" id="A0A8J8T0T8"/>
<keyword evidence="2" id="KW-0472">Membrane</keyword>